<dbReference type="PROSITE" id="PS50119">
    <property type="entry name" value="ZF_BBOX"/>
    <property type="match status" value="1"/>
</dbReference>
<proteinExistence type="inferred from homology"/>
<dbReference type="PANTHER" id="PTHR31809:SF0">
    <property type="entry name" value="BUD13 HOMOLOG"/>
    <property type="match status" value="1"/>
</dbReference>
<evidence type="ECO:0000313" key="5">
    <source>
        <dbReference type="EMBL" id="KAJ3429301.1"/>
    </source>
</evidence>
<dbReference type="AlphaFoldDB" id="A0AAV7YHL1"/>
<keyword evidence="2" id="KW-0863">Zinc-finger</keyword>
<dbReference type="Proteomes" id="UP001146793">
    <property type="component" value="Unassembled WGS sequence"/>
</dbReference>
<evidence type="ECO:0000256" key="2">
    <source>
        <dbReference type="PROSITE-ProRule" id="PRU00024"/>
    </source>
</evidence>
<keyword evidence="2" id="KW-0479">Metal-binding</keyword>
<dbReference type="GO" id="GO:0005684">
    <property type="term" value="C:U2-type spliceosomal complex"/>
    <property type="evidence" value="ECO:0007669"/>
    <property type="project" value="TreeGrafter"/>
</dbReference>
<evidence type="ECO:0000256" key="3">
    <source>
        <dbReference type="SAM" id="MobiDB-lite"/>
    </source>
</evidence>
<dbReference type="EMBL" id="JANTQA010000057">
    <property type="protein sequence ID" value="KAJ3429301.1"/>
    <property type="molecule type" value="Genomic_DNA"/>
</dbReference>
<feature type="compositionally biased region" description="Basic and acidic residues" evidence="3">
    <location>
        <begin position="130"/>
        <end position="142"/>
    </location>
</feature>
<gene>
    <name evidence="5" type="ORF">M0812_24646</name>
</gene>
<feature type="region of interest" description="Disordered" evidence="3">
    <location>
        <begin position="336"/>
        <end position="360"/>
    </location>
</feature>
<dbReference type="GO" id="GO:0003723">
    <property type="term" value="F:RNA binding"/>
    <property type="evidence" value="ECO:0007669"/>
    <property type="project" value="TreeGrafter"/>
</dbReference>
<dbReference type="PANTHER" id="PTHR31809">
    <property type="entry name" value="BUD13 HOMOLOG"/>
    <property type="match status" value="1"/>
</dbReference>
<reference evidence="5" key="1">
    <citation type="submission" date="2022-08" db="EMBL/GenBank/DDBJ databases">
        <title>Novel sulphate-reducing endosymbionts in the free-living metamonad Anaeramoeba.</title>
        <authorList>
            <person name="Jerlstrom-Hultqvist J."/>
            <person name="Cepicka I."/>
            <person name="Gallot-Lavallee L."/>
            <person name="Salas-Leiva D."/>
            <person name="Curtis B.A."/>
            <person name="Zahonova K."/>
            <person name="Pipaliya S."/>
            <person name="Dacks J."/>
            <person name="Roger A.J."/>
        </authorList>
    </citation>
    <scope>NUCLEOTIDE SEQUENCE</scope>
    <source>
        <strain evidence="5">Busselton2</strain>
    </source>
</reference>
<accession>A0AAV7YHL1</accession>
<feature type="domain" description="B box-type" evidence="4">
    <location>
        <begin position="18"/>
        <end position="60"/>
    </location>
</feature>
<name>A0AAV7YHL1_9EUKA</name>
<sequence length="385" mass="45771">MSNLKKNVTSETKSKIESQTPKCDICRKESALFCCTKCDVYFCNNCQEQAHLPELKKKHDPFIKNVKSIKRSNHNKQAKTNQVNNLLMAEQKNNTQNTQRRHRIINVDSQAKAEELIKFKNEEERVRLEEEMKKEKEKEKESQKRKKRKKKENNRSTLIEQLGGLYTGKEYGDKVRKEELKEQLQYDEEIERENESERGNTTIIRGQKGEILDPKKGKIIKNRNKYQYAQPDKHEVWGEGKICLEYIQLTQNKDLLEEELSRKMWEKYGIDPNIDDSNDSRWGDPMQQYFKQEEQSSNKFLKKKRKVESKISKKLNKRRLKKYKRILQLRKKLGMIPIPKPKGKHHQNPPPNRFGIQPGDWWDGVDRSNKFEERLLAKLGNDKQL</sequence>
<dbReference type="GO" id="GO:0008270">
    <property type="term" value="F:zinc ion binding"/>
    <property type="evidence" value="ECO:0007669"/>
    <property type="project" value="UniProtKB-KW"/>
</dbReference>
<dbReference type="InterPro" id="IPR000315">
    <property type="entry name" value="Znf_B-box"/>
</dbReference>
<keyword evidence="2" id="KW-0862">Zinc</keyword>
<feature type="region of interest" description="Disordered" evidence="3">
    <location>
        <begin position="130"/>
        <end position="156"/>
    </location>
</feature>
<evidence type="ECO:0000259" key="4">
    <source>
        <dbReference type="PROSITE" id="PS50119"/>
    </source>
</evidence>
<feature type="compositionally biased region" description="Basic residues" evidence="3">
    <location>
        <begin position="143"/>
        <end position="152"/>
    </location>
</feature>
<dbReference type="InterPro" id="IPR018609">
    <property type="entry name" value="Bud13"/>
</dbReference>
<dbReference type="CDD" id="cd19757">
    <property type="entry name" value="Bbox1"/>
    <property type="match status" value="1"/>
</dbReference>
<comment type="similarity">
    <text evidence="1">Belongs to the CWC26 family.</text>
</comment>
<dbReference type="GO" id="GO:0070274">
    <property type="term" value="C:RES complex"/>
    <property type="evidence" value="ECO:0007669"/>
    <property type="project" value="TreeGrafter"/>
</dbReference>
<evidence type="ECO:0000313" key="6">
    <source>
        <dbReference type="Proteomes" id="UP001146793"/>
    </source>
</evidence>
<organism evidence="5 6">
    <name type="scientific">Anaeramoeba flamelloides</name>
    <dbReference type="NCBI Taxonomy" id="1746091"/>
    <lineage>
        <taxon>Eukaryota</taxon>
        <taxon>Metamonada</taxon>
        <taxon>Anaeramoebidae</taxon>
        <taxon>Anaeramoeba</taxon>
    </lineage>
</organism>
<protein>
    <submittedName>
        <fullName evidence="5">Bud13</fullName>
    </submittedName>
</protein>
<evidence type="ECO:0000256" key="1">
    <source>
        <dbReference type="ARBA" id="ARBA00011069"/>
    </source>
</evidence>
<dbReference type="InterPro" id="IPR051112">
    <property type="entry name" value="CWC26_splicing_factor"/>
</dbReference>
<comment type="caution">
    <text evidence="5">The sequence shown here is derived from an EMBL/GenBank/DDBJ whole genome shotgun (WGS) entry which is preliminary data.</text>
</comment>
<dbReference type="InterPro" id="IPR038446">
    <property type="entry name" value="CEBP_ZZ_sf"/>
</dbReference>
<dbReference type="GO" id="GO:0000398">
    <property type="term" value="P:mRNA splicing, via spliceosome"/>
    <property type="evidence" value="ECO:0007669"/>
    <property type="project" value="TreeGrafter"/>
</dbReference>
<dbReference type="Gene3D" id="4.10.640.40">
    <property type="entry name" value="Cytoplasmic polyadenylation element-binding protein, ZZ domain"/>
    <property type="match status" value="1"/>
</dbReference>
<dbReference type="Pfam" id="PF09736">
    <property type="entry name" value="Bud13"/>
    <property type="match status" value="1"/>
</dbReference>